<dbReference type="GO" id="GO:0046872">
    <property type="term" value="F:metal ion binding"/>
    <property type="evidence" value="ECO:0007669"/>
    <property type="project" value="UniProtKB-KW"/>
</dbReference>
<feature type="compositionally biased region" description="Low complexity" evidence="6">
    <location>
        <begin position="34"/>
        <end position="44"/>
    </location>
</feature>
<feature type="compositionally biased region" description="Low complexity" evidence="6">
    <location>
        <begin position="68"/>
        <end position="79"/>
    </location>
</feature>
<dbReference type="AlphaFoldDB" id="A0A1H3AUX5"/>
<keyword evidence="1" id="KW-0645">Protease</keyword>
<dbReference type="Gene3D" id="3.10.450.490">
    <property type="match status" value="1"/>
</dbReference>
<dbReference type="GO" id="GO:0006508">
    <property type="term" value="P:proteolysis"/>
    <property type="evidence" value="ECO:0007669"/>
    <property type="project" value="UniProtKB-KW"/>
</dbReference>
<keyword evidence="7" id="KW-0812">Transmembrane</keyword>
<keyword evidence="4" id="KW-0862">Zinc</keyword>
<evidence type="ECO:0000256" key="7">
    <source>
        <dbReference type="SAM" id="Phobius"/>
    </source>
</evidence>
<evidence type="ECO:0000256" key="2">
    <source>
        <dbReference type="ARBA" id="ARBA00022723"/>
    </source>
</evidence>
<evidence type="ECO:0000256" key="1">
    <source>
        <dbReference type="ARBA" id="ARBA00022670"/>
    </source>
</evidence>
<keyword evidence="2" id="KW-0479">Metal-binding</keyword>
<dbReference type="STRING" id="488533.SAMN04487960_10886"/>
<evidence type="ECO:0000256" key="4">
    <source>
        <dbReference type="ARBA" id="ARBA00022833"/>
    </source>
</evidence>
<accession>A0A1H3AUX5</accession>
<gene>
    <name evidence="9" type="ORF">SAMN04487960_10886</name>
</gene>
<organism evidence="9 10">
    <name type="scientific">Marinobacter mobilis</name>
    <dbReference type="NCBI Taxonomy" id="488533"/>
    <lineage>
        <taxon>Bacteria</taxon>
        <taxon>Pseudomonadati</taxon>
        <taxon>Pseudomonadota</taxon>
        <taxon>Gammaproteobacteria</taxon>
        <taxon>Pseudomonadales</taxon>
        <taxon>Marinobacteraceae</taxon>
        <taxon>Marinobacter</taxon>
    </lineage>
</organism>
<feature type="transmembrane region" description="Helical" evidence="7">
    <location>
        <begin position="7"/>
        <end position="24"/>
    </location>
</feature>
<evidence type="ECO:0000313" key="9">
    <source>
        <dbReference type="EMBL" id="SDX32649.1"/>
    </source>
</evidence>
<feature type="domain" description="FTP" evidence="8">
    <location>
        <begin position="112"/>
        <end position="155"/>
    </location>
</feature>
<dbReference type="RefSeq" id="WP_091815180.1">
    <property type="nucleotide sequence ID" value="NZ_FNNE01000008.1"/>
</dbReference>
<keyword evidence="10" id="KW-1185">Reference proteome</keyword>
<evidence type="ECO:0000256" key="3">
    <source>
        <dbReference type="ARBA" id="ARBA00022801"/>
    </source>
</evidence>
<reference evidence="9 10" key="1">
    <citation type="submission" date="2016-10" db="EMBL/GenBank/DDBJ databases">
        <authorList>
            <person name="de Groot N.N."/>
        </authorList>
    </citation>
    <scope>NUCLEOTIDE SEQUENCE [LARGE SCALE GENOMIC DNA]</scope>
    <source>
        <strain evidence="9 10">CGMCC 1.7059</strain>
    </source>
</reference>
<dbReference type="Pfam" id="PF07504">
    <property type="entry name" value="FTP"/>
    <property type="match status" value="1"/>
</dbReference>
<feature type="region of interest" description="Disordered" evidence="6">
    <location>
        <begin position="26"/>
        <end position="95"/>
    </location>
</feature>
<keyword evidence="5" id="KW-0482">Metalloprotease</keyword>
<evidence type="ECO:0000259" key="8">
    <source>
        <dbReference type="Pfam" id="PF07504"/>
    </source>
</evidence>
<dbReference type="Proteomes" id="UP000199675">
    <property type="component" value="Unassembled WGS sequence"/>
</dbReference>
<dbReference type="OrthoDB" id="5378341at2"/>
<dbReference type="GO" id="GO:0008237">
    <property type="term" value="F:metallopeptidase activity"/>
    <property type="evidence" value="ECO:0007669"/>
    <property type="project" value="UniProtKB-KW"/>
</dbReference>
<keyword evidence="3" id="KW-0378">Hydrolase</keyword>
<dbReference type="InterPro" id="IPR011096">
    <property type="entry name" value="FTP_domain"/>
</dbReference>
<keyword evidence="7" id="KW-0472">Membrane</keyword>
<evidence type="ECO:0000256" key="6">
    <source>
        <dbReference type="SAM" id="MobiDB-lite"/>
    </source>
</evidence>
<evidence type="ECO:0000313" key="10">
    <source>
        <dbReference type="Proteomes" id="UP000199675"/>
    </source>
</evidence>
<keyword evidence="7" id="KW-1133">Transmembrane helix</keyword>
<evidence type="ECO:0000256" key="5">
    <source>
        <dbReference type="ARBA" id="ARBA00023049"/>
    </source>
</evidence>
<sequence length="248" mass="27000">MRNTRKVQLIVLAGILTLGLWWWLSPAPDDDSSNQDPQSPPQESTEPTADGSENKAPDLPAPDEDKPVTTVPQAQPPTVREVPIDDAPAVSNPEQAQDVVDELDLGLGPDSELVVGDATSDDYGNSYYQLEQRYKGLPVFGAQALLEVAHGQAQVLNGAWIEQIELDIEPTHSANEALRLALDRRGVPAERTVAELGTPTLLVFVTDLGPTLSWRVTASLNNPDSAPQRYLVDAHDPVIYLQEAVFQR</sequence>
<name>A0A1H3AUX5_9GAMM</name>
<protein>
    <submittedName>
        <fullName evidence="9">Fungalysin/Thermolysin Propeptide Motif</fullName>
    </submittedName>
</protein>
<dbReference type="EMBL" id="FNNE01000008">
    <property type="protein sequence ID" value="SDX32649.1"/>
    <property type="molecule type" value="Genomic_DNA"/>
</dbReference>
<proteinExistence type="predicted"/>